<evidence type="ECO:0000256" key="1">
    <source>
        <dbReference type="SAM" id="Phobius"/>
    </source>
</evidence>
<evidence type="ECO:0000313" key="3">
    <source>
        <dbReference type="Proteomes" id="UP000192660"/>
    </source>
</evidence>
<keyword evidence="1" id="KW-0472">Membrane</keyword>
<dbReference type="OrthoDB" id="2106601at2"/>
<keyword evidence="1" id="KW-0812">Transmembrane</keyword>
<keyword evidence="1" id="KW-1133">Transmembrane helix</keyword>
<dbReference type="Proteomes" id="UP000192660">
    <property type="component" value="Unassembled WGS sequence"/>
</dbReference>
<dbReference type="RefSeq" id="WP_084662211.1">
    <property type="nucleotide sequence ID" value="NZ_FWWY01000002.1"/>
</dbReference>
<gene>
    <name evidence="2" type="ORF">SAMN00768000_3691</name>
</gene>
<keyword evidence="3" id="KW-1185">Reference proteome</keyword>
<dbReference type="AlphaFoldDB" id="A0A1W1WPB3"/>
<name>A0A1W1WPB3_SULTA</name>
<protein>
    <submittedName>
        <fullName evidence="2">Uncharacterized protein</fullName>
    </submittedName>
</protein>
<proteinExistence type="predicted"/>
<reference evidence="3" key="1">
    <citation type="submission" date="2017-04" db="EMBL/GenBank/DDBJ databases">
        <authorList>
            <person name="Varghese N."/>
            <person name="Submissions S."/>
        </authorList>
    </citation>
    <scope>NUCLEOTIDE SEQUENCE [LARGE SCALE GENOMIC DNA]</scope>
    <source>
        <strain evidence="3">DSM 9293</strain>
    </source>
</reference>
<evidence type="ECO:0000313" key="2">
    <source>
        <dbReference type="EMBL" id="SMC08154.1"/>
    </source>
</evidence>
<dbReference type="EMBL" id="FWWY01000002">
    <property type="protein sequence ID" value="SMC08154.1"/>
    <property type="molecule type" value="Genomic_DNA"/>
</dbReference>
<accession>A0A1W1WPB3</accession>
<feature type="transmembrane region" description="Helical" evidence="1">
    <location>
        <begin position="227"/>
        <end position="245"/>
    </location>
</feature>
<organism evidence="2 3">
    <name type="scientific">Sulfobacillus thermosulfidooxidans (strain DSM 9293 / VKM B-1269 / AT-1)</name>
    <dbReference type="NCBI Taxonomy" id="929705"/>
    <lineage>
        <taxon>Bacteria</taxon>
        <taxon>Bacillati</taxon>
        <taxon>Bacillota</taxon>
        <taxon>Clostridia</taxon>
        <taxon>Eubacteriales</taxon>
        <taxon>Clostridiales Family XVII. Incertae Sedis</taxon>
        <taxon>Sulfobacillus</taxon>
    </lineage>
</organism>
<sequence length="246" mass="28315">MDFETYLTRIAELDVSRDLYTKDFDAPLSVAATDSLYALFERFVQHWIAGASTLVWPSYLWTPEAATTSIRSTHTVHGDEVVHYVWRWELFTRDPDDPPHAADAFDTWRLDAAQTVVWFHIQHILTLPSPYFVVQARIHSSHFTVPDRILLELPVVTQITFTPSHADSAVGFDALWQFDDTPWSLREALVQAAEHARAIPSPNWLRHAQAQRRPDLIRWIMARPERVSAAWLLVVAWLILVVLTLV</sequence>